<sequence length="134" mass="16233">MKKEDIKRFMPVAIFATFLMILYNVYAFNQKHWEIHTVIFPALRPLFASLILGGFPVIVLWIFRFTYRKFWVYLLTNIILDFMFAVFPVHFIFQDVLGIYTLINIASWERWLLFVAEAVIIYGYFKWQDQIYRA</sequence>
<feature type="transmembrane region" description="Helical" evidence="1">
    <location>
        <begin position="43"/>
        <end position="63"/>
    </location>
</feature>
<proteinExistence type="predicted"/>
<reference evidence="2" key="1">
    <citation type="submission" date="2022-04" db="EMBL/GenBank/DDBJ databases">
        <authorList>
            <person name="Seo M.-J."/>
        </authorList>
    </citation>
    <scope>NUCLEOTIDE SEQUENCE</scope>
    <source>
        <strain evidence="2">MBLB2552</strain>
    </source>
</reference>
<evidence type="ECO:0000256" key="1">
    <source>
        <dbReference type="SAM" id="Phobius"/>
    </source>
</evidence>
<organism evidence="2 3">
    <name type="scientific">Paenibacillus mellifer</name>
    <dbReference type="NCBI Taxonomy" id="2937794"/>
    <lineage>
        <taxon>Bacteria</taxon>
        <taxon>Bacillati</taxon>
        <taxon>Bacillota</taxon>
        <taxon>Bacilli</taxon>
        <taxon>Bacillales</taxon>
        <taxon>Paenibacillaceae</taxon>
        <taxon>Paenibacillus</taxon>
    </lineage>
</organism>
<feature type="transmembrane region" description="Helical" evidence="1">
    <location>
        <begin position="70"/>
        <end position="93"/>
    </location>
</feature>
<dbReference type="Proteomes" id="UP001139534">
    <property type="component" value="Unassembled WGS sequence"/>
</dbReference>
<keyword evidence="1" id="KW-1133">Transmembrane helix</keyword>
<dbReference type="EMBL" id="JALPRK010000005">
    <property type="protein sequence ID" value="MCK8487042.1"/>
    <property type="molecule type" value="Genomic_DNA"/>
</dbReference>
<feature type="transmembrane region" description="Helical" evidence="1">
    <location>
        <begin position="105"/>
        <end position="125"/>
    </location>
</feature>
<dbReference type="RefSeq" id="WP_248551254.1">
    <property type="nucleotide sequence ID" value="NZ_JALPRK010000005.1"/>
</dbReference>
<gene>
    <name evidence="2" type="ORF">M0651_07660</name>
</gene>
<comment type="caution">
    <text evidence="2">The sequence shown here is derived from an EMBL/GenBank/DDBJ whole genome shotgun (WGS) entry which is preliminary data.</text>
</comment>
<keyword evidence="1" id="KW-0812">Transmembrane</keyword>
<keyword evidence="3" id="KW-1185">Reference proteome</keyword>
<keyword evidence="1" id="KW-0472">Membrane</keyword>
<evidence type="ECO:0000313" key="3">
    <source>
        <dbReference type="Proteomes" id="UP001139534"/>
    </source>
</evidence>
<evidence type="ECO:0000313" key="2">
    <source>
        <dbReference type="EMBL" id="MCK8487042.1"/>
    </source>
</evidence>
<accession>A0A9X1Y474</accession>
<dbReference type="AlphaFoldDB" id="A0A9X1Y474"/>
<protein>
    <submittedName>
        <fullName evidence="2">Uncharacterized protein</fullName>
    </submittedName>
</protein>
<name>A0A9X1Y474_9BACL</name>